<keyword evidence="3" id="KW-1185">Reference proteome</keyword>
<dbReference type="SUPFAM" id="SSF140731">
    <property type="entry name" value="PA2201 C-terminal domain-like"/>
    <property type="match status" value="1"/>
</dbReference>
<dbReference type="InterPro" id="IPR015025">
    <property type="entry name" value="PoNi_C"/>
</dbReference>
<evidence type="ECO:0000313" key="2">
    <source>
        <dbReference type="EMBL" id="GGD25728.1"/>
    </source>
</evidence>
<dbReference type="RefSeq" id="WP_188710488.1">
    <property type="nucleotide sequence ID" value="NZ_BMHO01000001.1"/>
</dbReference>
<gene>
    <name evidence="2" type="ORF">GCM10010915_02190</name>
</gene>
<reference evidence="2" key="2">
    <citation type="submission" date="2020-09" db="EMBL/GenBank/DDBJ databases">
        <authorList>
            <person name="Sun Q."/>
            <person name="Zhou Y."/>
        </authorList>
    </citation>
    <scope>NUCLEOTIDE SEQUENCE</scope>
    <source>
        <strain evidence="2">CGMCC 1.15152</strain>
    </source>
</reference>
<dbReference type="EMBL" id="BMHO01000001">
    <property type="protein sequence ID" value="GGD25728.1"/>
    <property type="molecule type" value="Genomic_DNA"/>
</dbReference>
<sequence>MAHTIRDDRIDSEELEGYLDDVRASIDQTRPRVRDRELELEAETLCRDNTTLFTLRYAAGEAVQELADTLDEWGGDLLASLQVRQKAAGGAAGFLARSEERSVLLSTINLVFVATSLGRADIATAVLSHPAVAAVPSRLFDALATAHGLARPVSESEVLVGAYDPWLAVASAPAERRQETFDAYVRGWRAHNENERFIDPVSEYFTGAWAFEAVILVQLWGLDDGLARDVPEYPVDLADFAQDAGVPRLSADTTLPGPWDEPAPPKVIEPQTAREPAAGEPTLVTLSALLAPVGGERLEATDVDALLDAAVVVGTVVTVDARALDPADTAALLQLACRDLGLPAPGRGPSRLPKDPAKALPKFDAWLAKVGVRLLSPAMDADDLAFFPVLAEDYETFGGHTVAGLRLRTMEQVADDES</sequence>
<dbReference type="InterPro" id="IPR028983">
    <property type="entry name" value="PA2201-like_C"/>
</dbReference>
<name>A0A916Y126_9MICO</name>
<proteinExistence type="predicted"/>
<feature type="domain" description="PoNi C-terminal" evidence="1">
    <location>
        <begin position="138"/>
        <end position="237"/>
    </location>
</feature>
<dbReference type="Pfam" id="PF08929">
    <property type="entry name" value="PoNi_C"/>
    <property type="match status" value="1"/>
</dbReference>
<dbReference type="Proteomes" id="UP000633205">
    <property type="component" value="Unassembled WGS sequence"/>
</dbReference>
<dbReference type="Gene3D" id="1.10.3920.10">
    <property type="entry name" value="PA2201 C-terminal domain-like"/>
    <property type="match status" value="1"/>
</dbReference>
<dbReference type="AlphaFoldDB" id="A0A916Y126"/>
<reference evidence="2" key="1">
    <citation type="journal article" date="2014" name="Int. J. Syst. Evol. Microbiol.">
        <title>Complete genome sequence of Corynebacterium casei LMG S-19264T (=DSM 44701T), isolated from a smear-ripened cheese.</title>
        <authorList>
            <consortium name="US DOE Joint Genome Institute (JGI-PGF)"/>
            <person name="Walter F."/>
            <person name="Albersmeier A."/>
            <person name="Kalinowski J."/>
            <person name="Ruckert C."/>
        </authorList>
    </citation>
    <scope>NUCLEOTIDE SEQUENCE</scope>
    <source>
        <strain evidence="2">CGMCC 1.15152</strain>
    </source>
</reference>
<evidence type="ECO:0000313" key="3">
    <source>
        <dbReference type="Proteomes" id="UP000633205"/>
    </source>
</evidence>
<comment type="caution">
    <text evidence="2">The sequence shown here is derived from an EMBL/GenBank/DDBJ whole genome shotgun (WGS) entry which is preliminary data.</text>
</comment>
<evidence type="ECO:0000259" key="1">
    <source>
        <dbReference type="Pfam" id="PF08929"/>
    </source>
</evidence>
<accession>A0A916Y126</accession>
<protein>
    <recommendedName>
        <fullName evidence="1">PoNi C-terminal domain-containing protein</fullName>
    </recommendedName>
</protein>
<organism evidence="2 3">
    <name type="scientific">Microbacterium faecale</name>
    <dbReference type="NCBI Taxonomy" id="1804630"/>
    <lineage>
        <taxon>Bacteria</taxon>
        <taxon>Bacillati</taxon>
        <taxon>Actinomycetota</taxon>
        <taxon>Actinomycetes</taxon>
        <taxon>Micrococcales</taxon>
        <taxon>Microbacteriaceae</taxon>
        <taxon>Microbacterium</taxon>
    </lineage>
</organism>